<dbReference type="Proteomes" id="UP001281731">
    <property type="component" value="Unassembled WGS sequence"/>
</dbReference>
<dbReference type="NCBIfam" id="TIGR01167">
    <property type="entry name" value="LPXTG_anchor"/>
    <property type="match status" value="1"/>
</dbReference>
<keyword evidence="2" id="KW-0812">Transmembrane</keyword>
<evidence type="ECO:0000256" key="1">
    <source>
        <dbReference type="SAM" id="MobiDB-lite"/>
    </source>
</evidence>
<dbReference type="EMBL" id="JAWNGC010000001">
    <property type="protein sequence ID" value="MDY5154230.1"/>
    <property type="molecule type" value="Genomic_DNA"/>
</dbReference>
<evidence type="ECO:0000313" key="5">
    <source>
        <dbReference type="Proteomes" id="UP001281731"/>
    </source>
</evidence>
<feature type="transmembrane region" description="Helical" evidence="2">
    <location>
        <begin position="1099"/>
        <end position="1119"/>
    </location>
</feature>
<dbReference type="RefSeq" id="WP_320756171.1">
    <property type="nucleotide sequence ID" value="NZ_JAWNGC010000001.1"/>
</dbReference>
<comment type="caution">
    <text evidence="4">The sequence shown here is derived from an EMBL/GenBank/DDBJ whole genome shotgun (WGS) entry which is preliminary data.</text>
</comment>
<evidence type="ECO:0000256" key="3">
    <source>
        <dbReference type="SAM" id="SignalP"/>
    </source>
</evidence>
<gene>
    <name evidence="4" type="ORF">R6G80_00585</name>
</gene>
<feature type="chain" id="PRO_5043443530" evidence="3">
    <location>
        <begin position="49"/>
        <end position="1124"/>
    </location>
</feature>
<feature type="signal peptide" evidence="3">
    <location>
        <begin position="1"/>
        <end position="48"/>
    </location>
</feature>
<keyword evidence="2" id="KW-0472">Membrane</keyword>
<protein>
    <submittedName>
        <fullName evidence="4">LPXTG cell wall anchor domain-containing protein</fullName>
    </submittedName>
</protein>
<keyword evidence="3" id="KW-0732">Signal</keyword>
<reference evidence="4" key="1">
    <citation type="submission" date="2023-10" db="EMBL/GenBank/DDBJ databases">
        <title>Whole Genome based description of the genera Actinobaculum and Actinotignum reveals a complex phylogenetic relationship within the species included in the genus Actinotignum.</title>
        <authorList>
            <person name="Jensen C.S."/>
            <person name="Dargis R."/>
            <person name="Kemp M."/>
            <person name="Christensen J.J."/>
        </authorList>
    </citation>
    <scope>NUCLEOTIDE SEQUENCE</scope>
    <source>
        <strain evidence="4">SLA_B511</strain>
    </source>
</reference>
<proteinExistence type="predicted"/>
<sequence length="1124" mass="119522">MNKPTPAFVSMIFGEFMRHVDVRHIKTYSFTAAFALAASLLNPISALAQDQALPESPGTVAQAQIERAEETPESTQPLEESQPAATETASTPSSEPEAQGLEVGEELAGEAVGAPAAVREIGSFSDLIPYLSVRQLPSGPWETHKRLVLESGSYKLTKDFEISLTNPYFADKKDYIEHGILSVVGSLSFDGNGHTIKFPDKKARGLFGSLGHNEQPSRPEPHVTKVQNLTLDFTGDVLGFPFAEQARGYQTPNADGLPATESLLKNITLNVAGNVDSIPSHGLVLSDNHFANGNFYSNMATGFSWYLAAINCEDLDINIGGNVGSETASTGQVNYNGETAPITAASYGFTSHFDRNLPSSDTAPGKKLRAQYRDNNNPAPLRDTGHVQNLSLTVGGNIQAVSNNLAYAAGLSNDVASAWVDNAKIDVGGDIAAVMNTGFKHPWRTEMPYAYGIAENTGVLMNSSLSVNNIRFSSPETLDGSASPAPANNVGKIGVVGYDDNHGYHTNISNNTFNIKESVTAKTGLHLISHIGHGMRWNSSGKYGLNWVVVNKDNKYSVGKVDLTGMKGAQIVFDALGKKTRTGERDDASLPKLPEAALENTTLNVGELKISNPKGSTWVNLGQSNIAGAKNNFLTYGNVTVETNNLREFNGLGGLKNEEPETNVYEPITQNNHLVTGDITLTANDASYVSLMFGSQPTDHAVRNNSARVKSFALNVNDENATRQTLVGGITPFARGELTGNRVYVGDFTVNSKKTNQTWISPGIAFATGAKITDNSVFVDKNISIGHAGKGIIGGFMSRAIKATSVTGSSFQLGGVQETSGNGLIYGAFAGQLDGSTVSNSSALNLNDFAPFVYQSTGSTTTPSTLDGVALYNNAALPNSLPALQLFGSTMSVVKNSTLLVPAEHADSPLYFADHVIGDQSVNNYVVAVNDKDGELNRIAYSAATEKTVQVGDQGTEKQVIARAAEAEPVGSINIAERAFQSKYWTNDVSAYVTGADESDFSYMNKDSSNKTIEAFLVDKGVVSADLKQGKLADYYHRHAGLRVAGGPVYDLLGIPVVDKLLKPTPEPSPSDTPTSSKTPKPEPGKPKRSGLPKTGGDLVYGLGAVALLLATGSLAMLARRRRG</sequence>
<organism evidence="4 5">
    <name type="scientific">Actinotignum urinale</name>
    <dbReference type="NCBI Taxonomy" id="190146"/>
    <lineage>
        <taxon>Bacteria</taxon>
        <taxon>Bacillati</taxon>
        <taxon>Actinomycetota</taxon>
        <taxon>Actinomycetes</taxon>
        <taxon>Actinomycetales</taxon>
        <taxon>Actinomycetaceae</taxon>
        <taxon>Actinotignum</taxon>
    </lineage>
</organism>
<dbReference type="AlphaFoldDB" id="A0AAW9HV52"/>
<keyword evidence="2" id="KW-1133">Transmembrane helix</keyword>
<feature type="region of interest" description="Disordered" evidence="1">
    <location>
        <begin position="53"/>
        <end position="101"/>
    </location>
</feature>
<feature type="compositionally biased region" description="Polar residues" evidence="1">
    <location>
        <begin position="73"/>
        <end position="96"/>
    </location>
</feature>
<accession>A0AAW9HV52</accession>
<name>A0AAW9HV52_9ACTO</name>
<evidence type="ECO:0000313" key="4">
    <source>
        <dbReference type="EMBL" id="MDY5154230.1"/>
    </source>
</evidence>
<evidence type="ECO:0000256" key="2">
    <source>
        <dbReference type="SAM" id="Phobius"/>
    </source>
</evidence>
<feature type="region of interest" description="Disordered" evidence="1">
    <location>
        <begin position="1063"/>
        <end position="1094"/>
    </location>
</feature>